<proteinExistence type="predicted"/>
<accession>A0A6P8WWA2</accession>
<dbReference type="RefSeq" id="XP_034106149.2">
    <property type="nucleotide sequence ID" value="XM_034250258.2"/>
</dbReference>
<dbReference type="PROSITE" id="PS51155">
    <property type="entry name" value="CHIT_BIND_RR_2"/>
    <property type="match status" value="1"/>
</dbReference>
<protein>
    <submittedName>
        <fullName evidence="3">Endocuticle structural glycoprotein SgAbd-9</fullName>
    </submittedName>
</protein>
<dbReference type="OrthoDB" id="6436213at2759"/>
<name>A0A6P8WWA2_DROAB</name>
<dbReference type="PANTHER" id="PTHR10380">
    <property type="entry name" value="CUTICLE PROTEIN"/>
    <property type="match status" value="1"/>
</dbReference>
<dbReference type="Pfam" id="PF00379">
    <property type="entry name" value="Chitin_bind_4"/>
    <property type="match status" value="1"/>
</dbReference>
<evidence type="ECO:0000313" key="3">
    <source>
        <dbReference type="RefSeq" id="XP_034106149.2"/>
    </source>
</evidence>
<organism evidence="2 3">
    <name type="scientific">Drosophila albomicans</name>
    <name type="common">Fruit fly</name>
    <dbReference type="NCBI Taxonomy" id="7291"/>
    <lineage>
        <taxon>Eukaryota</taxon>
        <taxon>Metazoa</taxon>
        <taxon>Ecdysozoa</taxon>
        <taxon>Arthropoda</taxon>
        <taxon>Hexapoda</taxon>
        <taxon>Insecta</taxon>
        <taxon>Pterygota</taxon>
        <taxon>Neoptera</taxon>
        <taxon>Endopterygota</taxon>
        <taxon>Diptera</taxon>
        <taxon>Brachycera</taxon>
        <taxon>Muscomorpha</taxon>
        <taxon>Ephydroidea</taxon>
        <taxon>Drosophilidae</taxon>
        <taxon>Drosophila</taxon>
    </lineage>
</organism>
<keyword evidence="1" id="KW-0193">Cuticle</keyword>
<dbReference type="InterPro" id="IPR000618">
    <property type="entry name" value="Insect_cuticle"/>
</dbReference>
<dbReference type="InterPro" id="IPR050468">
    <property type="entry name" value="Cuticle_Struct_Prot"/>
</dbReference>
<dbReference type="GeneID" id="117569189"/>
<reference evidence="3" key="1">
    <citation type="submission" date="2025-08" db="UniProtKB">
        <authorList>
            <consortium name="RefSeq"/>
        </authorList>
    </citation>
    <scope>IDENTIFICATION</scope>
    <source>
        <strain evidence="3">15112-1751.03</strain>
        <tissue evidence="3">Whole Adult</tissue>
    </source>
</reference>
<dbReference type="PANTHER" id="PTHR10380:SF233">
    <property type="entry name" value="CUTICULAR PROTEIN 47EB-RELATED"/>
    <property type="match status" value="1"/>
</dbReference>
<evidence type="ECO:0000313" key="2">
    <source>
        <dbReference type="Proteomes" id="UP000515160"/>
    </source>
</evidence>
<dbReference type="Proteomes" id="UP000515160">
    <property type="component" value="Chromosome 3"/>
</dbReference>
<evidence type="ECO:0000256" key="1">
    <source>
        <dbReference type="PROSITE-ProRule" id="PRU00497"/>
    </source>
</evidence>
<dbReference type="AlphaFoldDB" id="A0A6P8WWA2"/>
<keyword evidence="2" id="KW-1185">Reference proteome</keyword>
<gene>
    <name evidence="3" type="primary">LOC117569189</name>
</gene>
<dbReference type="GO" id="GO:0008010">
    <property type="term" value="F:structural constituent of chitin-based larval cuticle"/>
    <property type="evidence" value="ECO:0007669"/>
    <property type="project" value="TreeGrafter"/>
</dbReference>
<sequence length="163" mass="18029">MLFTQTLAFSAPVPFSCSSSNQKTNKNYIKMYKFLPLFVLGCVACALAAPATDRGEEKPIVTIIRSEITKDVDGGYHSIFENSDGTFREETAKNVVDEDGYAYLELTGAYSYYNENDEKVVVNYTAGRNGYVPVGTIVNPEISQVASDAQYLPKPEREAPIEE</sequence>
<dbReference type="GO" id="GO:0062129">
    <property type="term" value="C:chitin-based extracellular matrix"/>
    <property type="evidence" value="ECO:0007669"/>
    <property type="project" value="TreeGrafter"/>
</dbReference>